<comment type="pathway">
    <text evidence="2">Lipid metabolism; fatty acid beta-oxidation.</text>
</comment>
<keyword evidence="6" id="KW-0472">Membrane</keyword>
<dbReference type="InterPro" id="IPR029045">
    <property type="entry name" value="ClpP/crotonase-like_dom_sf"/>
</dbReference>
<evidence type="ECO:0000256" key="5">
    <source>
        <dbReference type="ARBA" id="ARBA00023235"/>
    </source>
</evidence>
<accession>A0A1E3QZB0</accession>
<comment type="similarity">
    <text evidence="3">Belongs to the enoyl-CoA hydratase/isomerase family.</text>
</comment>
<dbReference type="GO" id="GO:0006635">
    <property type="term" value="P:fatty acid beta-oxidation"/>
    <property type="evidence" value="ECO:0007669"/>
    <property type="project" value="TreeGrafter"/>
</dbReference>
<keyword evidence="5" id="KW-0413">Isomerase</keyword>
<evidence type="ECO:0000256" key="1">
    <source>
        <dbReference type="ARBA" id="ARBA00004275"/>
    </source>
</evidence>
<dbReference type="GO" id="GO:0005782">
    <property type="term" value="C:peroxisomal matrix"/>
    <property type="evidence" value="ECO:0007669"/>
    <property type="project" value="TreeGrafter"/>
</dbReference>
<dbReference type="STRING" id="984486.A0A1E3QZB0"/>
<gene>
    <name evidence="7" type="ORF">BABINDRAFT_56966</name>
</gene>
<dbReference type="AlphaFoldDB" id="A0A1E3QZB0"/>
<dbReference type="GeneID" id="30150122"/>
<evidence type="ECO:0000256" key="2">
    <source>
        <dbReference type="ARBA" id="ARBA00005005"/>
    </source>
</evidence>
<reference evidence="8" key="1">
    <citation type="submission" date="2016-05" db="EMBL/GenBank/DDBJ databases">
        <title>Comparative genomics of biotechnologically important yeasts.</title>
        <authorList>
            <consortium name="DOE Joint Genome Institute"/>
            <person name="Riley R."/>
            <person name="Haridas S."/>
            <person name="Wolfe K.H."/>
            <person name="Lopes M.R."/>
            <person name="Hittinger C.T."/>
            <person name="Goker M."/>
            <person name="Salamov A."/>
            <person name="Wisecaver J."/>
            <person name="Long T.M."/>
            <person name="Aerts A.L."/>
            <person name="Barry K."/>
            <person name="Choi C."/>
            <person name="Clum A."/>
            <person name="Coughlan A.Y."/>
            <person name="Deshpande S."/>
            <person name="Douglass A.P."/>
            <person name="Hanson S.J."/>
            <person name="Klenk H.-P."/>
            <person name="Labutti K."/>
            <person name="Lapidus A."/>
            <person name="Lindquist E."/>
            <person name="Lipzen A."/>
            <person name="Meier-Kolthoff J.P."/>
            <person name="Ohm R.A."/>
            <person name="Otillar R.P."/>
            <person name="Pangilinan J."/>
            <person name="Peng Y."/>
            <person name="Rokas A."/>
            <person name="Rosa C.A."/>
            <person name="Scheuner C."/>
            <person name="Sibirny A.A."/>
            <person name="Slot J.C."/>
            <person name="Stielow J.B."/>
            <person name="Sun H."/>
            <person name="Kurtzman C.P."/>
            <person name="Blackwell M."/>
            <person name="Grigoriev I.V."/>
            <person name="Jeffries T.W."/>
        </authorList>
    </citation>
    <scope>NUCLEOTIDE SEQUENCE [LARGE SCALE GENOMIC DNA]</scope>
    <source>
        <strain evidence="8">NRRL Y-12698</strain>
    </source>
</reference>
<dbReference type="Gene3D" id="3.90.226.10">
    <property type="entry name" value="2-enoyl-CoA Hydratase, Chain A, domain 1"/>
    <property type="match status" value="1"/>
</dbReference>
<dbReference type="PANTHER" id="PTHR43684:SF1">
    <property type="entry name" value="ENOYL-COA DELTA ISOMERASE 2"/>
    <property type="match status" value="1"/>
</dbReference>
<protein>
    <recommendedName>
        <fullName evidence="9">3,2-trans-enoyl-CoA isomerase</fullName>
    </recommendedName>
</protein>
<dbReference type="InterPro" id="IPR001753">
    <property type="entry name" value="Enoyl-CoA_hydra/iso"/>
</dbReference>
<evidence type="ECO:0000256" key="6">
    <source>
        <dbReference type="SAM" id="Phobius"/>
    </source>
</evidence>
<name>A0A1E3QZB0_9ASCO</name>
<evidence type="ECO:0000256" key="3">
    <source>
        <dbReference type="ARBA" id="ARBA00005254"/>
    </source>
</evidence>
<sequence length="275" mass="30793">MSDTPIEQRITYTVKDKVAIIRFNLPDALNALDGDEYLQFAKLISRADNEPDTIATMLTSSGRYFSAGANVTRIGMLSTEDTENIERFWLNQFVSRNTYITYLLSNHKKVLVAALNGPVIGLSAAIVALCDLIYASTEDLFFLAPFANLGLVTEGAVSASLYKRLGFSKANEALLLAKPISGKELYRLGFINKFYLNTKSVEDFNDQVVADLQESISGLYGPSILEIKGLIKDNYLFDYERANSREVIQGFDKWVAGIPQQRFMEVATKQRKHKM</sequence>
<dbReference type="RefSeq" id="XP_018988222.1">
    <property type="nucleotide sequence ID" value="XM_019132269.1"/>
</dbReference>
<dbReference type="GO" id="GO:0004165">
    <property type="term" value="F:delta(3)-delta(2)-enoyl-CoA isomerase activity"/>
    <property type="evidence" value="ECO:0007669"/>
    <property type="project" value="UniProtKB-ARBA"/>
</dbReference>
<feature type="transmembrane region" description="Helical" evidence="6">
    <location>
        <begin position="140"/>
        <end position="162"/>
    </location>
</feature>
<evidence type="ECO:0000313" key="7">
    <source>
        <dbReference type="EMBL" id="ODQ82894.1"/>
    </source>
</evidence>
<evidence type="ECO:0000256" key="4">
    <source>
        <dbReference type="ARBA" id="ARBA00023140"/>
    </source>
</evidence>
<comment type="subcellular location">
    <subcellularLocation>
        <location evidence="1">Peroxisome</location>
    </subcellularLocation>
</comment>
<organism evidence="7 8">
    <name type="scientific">Babjeviella inositovora NRRL Y-12698</name>
    <dbReference type="NCBI Taxonomy" id="984486"/>
    <lineage>
        <taxon>Eukaryota</taxon>
        <taxon>Fungi</taxon>
        <taxon>Dikarya</taxon>
        <taxon>Ascomycota</taxon>
        <taxon>Saccharomycotina</taxon>
        <taxon>Pichiomycetes</taxon>
        <taxon>Serinales incertae sedis</taxon>
        <taxon>Babjeviella</taxon>
    </lineage>
</organism>
<keyword evidence="8" id="KW-1185">Reference proteome</keyword>
<dbReference type="FunFam" id="3.90.226.10:FF:000048">
    <property type="entry name" value="3,2-trans-enoyl-CoA isomerase"/>
    <property type="match status" value="1"/>
</dbReference>
<keyword evidence="4" id="KW-0576">Peroxisome</keyword>
<keyword evidence="6" id="KW-1133">Transmembrane helix</keyword>
<evidence type="ECO:0008006" key="9">
    <source>
        <dbReference type="Google" id="ProtNLM"/>
    </source>
</evidence>
<dbReference type="InterPro" id="IPR051053">
    <property type="entry name" value="ECH/Chromodomain_protein"/>
</dbReference>
<dbReference type="EMBL" id="KV454426">
    <property type="protein sequence ID" value="ODQ82894.1"/>
    <property type="molecule type" value="Genomic_DNA"/>
</dbReference>
<dbReference type="Proteomes" id="UP000094336">
    <property type="component" value="Unassembled WGS sequence"/>
</dbReference>
<proteinExistence type="inferred from homology"/>
<feature type="transmembrane region" description="Helical" evidence="6">
    <location>
        <begin position="110"/>
        <end position="134"/>
    </location>
</feature>
<dbReference type="PANTHER" id="PTHR43684">
    <property type="match status" value="1"/>
</dbReference>
<keyword evidence="6" id="KW-0812">Transmembrane</keyword>
<evidence type="ECO:0000313" key="8">
    <source>
        <dbReference type="Proteomes" id="UP000094336"/>
    </source>
</evidence>
<dbReference type="OrthoDB" id="2018133at2759"/>
<dbReference type="Pfam" id="PF00378">
    <property type="entry name" value="ECH_1"/>
    <property type="match status" value="1"/>
</dbReference>
<dbReference type="CDD" id="cd06558">
    <property type="entry name" value="crotonase-like"/>
    <property type="match status" value="1"/>
</dbReference>
<dbReference type="SUPFAM" id="SSF52096">
    <property type="entry name" value="ClpP/crotonase"/>
    <property type="match status" value="1"/>
</dbReference>